<sequence length="134" mass="14351">MGAPTRARWQRRRDLPGFVAMGVLAGLLLSGVIGLSLGAWMSTGRSMTPVEVGQGFMNQELEFSGTYFAAMALALGGLAVLFLAFIIWWKKTAVRAAWVDVAAQHMASPKEAKSLSRKAVLKKAQDLGVKGTAK</sequence>
<keyword evidence="1" id="KW-0812">Transmembrane</keyword>
<evidence type="ECO:0000313" key="3">
    <source>
        <dbReference type="Proteomes" id="UP001163293"/>
    </source>
</evidence>
<dbReference type="AlphaFoldDB" id="A0AAX3EQD6"/>
<proteinExistence type="predicted"/>
<feature type="transmembrane region" description="Helical" evidence="1">
    <location>
        <begin position="18"/>
        <end position="41"/>
    </location>
</feature>
<gene>
    <name evidence="2" type="ORF">NL394_24175</name>
</gene>
<accession>A0AAX3EQD6</accession>
<geneLocation type="plasmid" evidence="2 3">
    <name>unnamed7</name>
</geneLocation>
<evidence type="ECO:0000256" key="1">
    <source>
        <dbReference type="SAM" id="Phobius"/>
    </source>
</evidence>
<dbReference type="EMBL" id="CP101192">
    <property type="protein sequence ID" value="UYW00250.1"/>
    <property type="molecule type" value="Genomic_DNA"/>
</dbReference>
<reference evidence="2" key="1">
    <citation type="submission" date="2022-07" db="EMBL/GenBank/DDBJ databases">
        <authorList>
            <person name="Wu T."/>
        </authorList>
    </citation>
    <scope>NUCLEOTIDE SEQUENCE</scope>
    <source>
        <strain evidence="2">SD-1</strain>
        <plasmid evidence="2">unnamed7</plasmid>
    </source>
</reference>
<name>A0AAX3EQD6_PAEUR</name>
<feature type="transmembrane region" description="Helical" evidence="1">
    <location>
        <begin position="67"/>
        <end position="89"/>
    </location>
</feature>
<protein>
    <submittedName>
        <fullName evidence="2">Uncharacterized protein</fullName>
    </submittedName>
</protein>
<dbReference type="Proteomes" id="UP001163293">
    <property type="component" value="Plasmid unnamed7"/>
</dbReference>
<keyword evidence="2" id="KW-0614">Plasmid</keyword>
<evidence type="ECO:0000313" key="2">
    <source>
        <dbReference type="EMBL" id="UYW00250.1"/>
    </source>
</evidence>
<keyword evidence="1" id="KW-1133">Transmembrane helix</keyword>
<organism evidence="2 3">
    <name type="scientific">Paenarthrobacter ureafaciens</name>
    <dbReference type="NCBI Taxonomy" id="37931"/>
    <lineage>
        <taxon>Bacteria</taxon>
        <taxon>Bacillati</taxon>
        <taxon>Actinomycetota</taxon>
        <taxon>Actinomycetes</taxon>
        <taxon>Micrococcales</taxon>
        <taxon>Micrococcaceae</taxon>
        <taxon>Paenarthrobacter</taxon>
    </lineage>
</organism>
<keyword evidence="1" id="KW-0472">Membrane</keyword>
<keyword evidence="3" id="KW-1185">Reference proteome</keyword>
<dbReference type="RefSeq" id="WP_264398940.1">
    <property type="nucleotide sequence ID" value="NZ_CP101184.1"/>
</dbReference>